<proteinExistence type="predicted"/>
<accession>A0A1I5K9Q3</accession>
<name>A0A1I5K9Q3_9PSED</name>
<keyword evidence="2" id="KW-1185">Reference proteome</keyword>
<dbReference type="Gene3D" id="3.40.190.10">
    <property type="entry name" value="Periplasmic binding protein-like II"/>
    <property type="match status" value="1"/>
</dbReference>
<reference evidence="2" key="1">
    <citation type="submission" date="2016-10" db="EMBL/GenBank/DDBJ databases">
        <authorList>
            <person name="Varghese N."/>
            <person name="Submissions S."/>
        </authorList>
    </citation>
    <scope>NUCLEOTIDE SEQUENCE [LARGE SCALE GENOMIC DNA]</scope>
    <source>
        <strain evidence="2">DSM 17834</strain>
    </source>
</reference>
<organism evidence="1 2">
    <name type="scientific">Pseudomonas borbori</name>
    <dbReference type="NCBI Taxonomy" id="289003"/>
    <lineage>
        <taxon>Bacteria</taxon>
        <taxon>Pseudomonadati</taxon>
        <taxon>Pseudomonadota</taxon>
        <taxon>Gammaproteobacteria</taxon>
        <taxon>Pseudomonadales</taxon>
        <taxon>Pseudomonadaceae</taxon>
        <taxon>Pseudomonas</taxon>
    </lineage>
</organism>
<dbReference type="STRING" id="289003.SAMN05216190_101115"/>
<dbReference type="Proteomes" id="UP000198784">
    <property type="component" value="Unassembled WGS sequence"/>
</dbReference>
<dbReference type="AlphaFoldDB" id="A0A1I5K9Q3"/>
<gene>
    <name evidence="1" type="ORF">SAMN05216190_101115</name>
</gene>
<dbReference type="SUPFAM" id="SSF53850">
    <property type="entry name" value="Periplasmic binding protein-like II"/>
    <property type="match status" value="1"/>
</dbReference>
<dbReference type="EMBL" id="FOWX01000001">
    <property type="protein sequence ID" value="SFO81755.1"/>
    <property type="molecule type" value="Genomic_DNA"/>
</dbReference>
<sequence length="282" mass="30633">MNGCLGVTPRPVGDEPQRAGGHTLLRLLCLLACLVAPVQAATLLVCVSDEAFPPFTFPNREGDSQRLIRSAVERQDWQVEFIALPWRRCLAGVEQGLFGAIAGAAATPEYLGFMVFPQRSGQPDPRRALGITRLVVYRPAGGAATWDGQGFSGLARPVLYLSGRTTLTVLLEGLGVPAVDTARTSTQLAHMLLRGRGSLVIDHDYQVELLLAEPEFRGRFEVLPVPLGEAPIFLAVGRQLYQRHSRQVEAIWSEIGVLRRAAGPSFRPLRQAGLPPQALGEE</sequence>
<evidence type="ECO:0000313" key="2">
    <source>
        <dbReference type="Proteomes" id="UP000198784"/>
    </source>
</evidence>
<protein>
    <submittedName>
        <fullName evidence="1">Polar amino acid transport system substrate-binding protein</fullName>
    </submittedName>
</protein>
<evidence type="ECO:0000313" key="1">
    <source>
        <dbReference type="EMBL" id="SFO81755.1"/>
    </source>
</evidence>